<feature type="transmembrane region" description="Helical" evidence="1">
    <location>
        <begin position="44"/>
        <end position="62"/>
    </location>
</feature>
<accession>A0A2S0WTD3</accession>
<keyword evidence="1" id="KW-0812">Transmembrane</keyword>
<dbReference type="Proteomes" id="UP000244729">
    <property type="component" value="Chromosome"/>
</dbReference>
<dbReference type="InterPro" id="IPR021257">
    <property type="entry name" value="DUF2809"/>
</dbReference>
<dbReference type="EMBL" id="CP028913">
    <property type="protein sequence ID" value="AWB94550.1"/>
    <property type="molecule type" value="Genomic_DNA"/>
</dbReference>
<reference evidence="2 3" key="1">
    <citation type="submission" date="2018-04" db="EMBL/GenBank/DDBJ databases">
        <authorList>
            <person name="Li J."/>
        </authorList>
    </citation>
    <scope>NUCLEOTIDE SEQUENCE [LARGE SCALE GENOMIC DNA]</scope>
    <source>
        <strain evidence="3">30A</strain>
    </source>
</reference>
<evidence type="ECO:0000313" key="2">
    <source>
        <dbReference type="EMBL" id="AWB94550.1"/>
    </source>
</evidence>
<evidence type="ECO:0000313" key="3">
    <source>
        <dbReference type="Proteomes" id="UP000244729"/>
    </source>
</evidence>
<dbReference type="KEGG" id="agm:DCE93_01755"/>
<keyword evidence="3" id="KW-1185">Reference proteome</keyword>
<dbReference type="OrthoDB" id="5008128at2"/>
<name>A0A2S0WTD3_9MICO</name>
<protein>
    <submittedName>
        <fullName evidence="2">DUF2809 domain-containing protein</fullName>
    </submittedName>
</protein>
<dbReference type="RefSeq" id="WP_108594374.1">
    <property type="nucleotide sequence ID" value="NZ_CP028913.1"/>
</dbReference>
<keyword evidence="1" id="KW-0472">Membrane</keyword>
<gene>
    <name evidence="2" type="ORF">DCE93_01755</name>
</gene>
<sequence length="144" mass="14792">MQARRPRSPGGARGIRVRCAAAAAATLAVGVALQVPERTVLIDLLGSVLYVCLFAFLVRAVWPAMGAAASALSALVIACAVELLQLGDVPRRIVEAFPPARLLLGSAFDPVDLFGYAGGAMLAFTVQLALAGRPARPAPEPGSS</sequence>
<dbReference type="AlphaFoldDB" id="A0A2S0WTD3"/>
<keyword evidence="1" id="KW-1133">Transmembrane helix</keyword>
<dbReference type="Pfam" id="PF10990">
    <property type="entry name" value="DUF2809"/>
    <property type="match status" value="1"/>
</dbReference>
<evidence type="ECO:0000256" key="1">
    <source>
        <dbReference type="SAM" id="Phobius"/>
    </source>
</evidence>
<organism evidence="2 3">
    <name type="scientific">Agromyces badenianii</name>
    <dbReference type="NCBI Taxonomy" id="2080742"/>
    <lineage>
        <taxon>Bacteria</taxon>
        <taxon>Bacillati</taxon>
        <taxon>Actinomycetota</taxon>
        <taxon>Actinomycetes</taxon>
        <taxon>Micrococcales</taxon>
        <taxon>Microbacteriaceae</taxon>
        <taxon>Agromyces</taxon>
    </lineage>
</organism>
<proteinExistence type="predicted"/>